<proteinExistence type="predicted"/>
<sequence length="324" mass="35291">MPTTLVPVTLVEDAVHLACRAPSYHNSQPWRWVIRSGTISLFIDPDHLVASDAGGRQALISCGAALDHFRVAVAAAGYTAHVALYPDAEDRYHVADIGLSKLAQVTDDQRQRADAILRRRTDRLPFAAPPDWDAFERMLRTTEHFGCAVDVVDPADRPALAEASALTDAVRLYDSEYHHEITWWTTPYEVSDGIPHTALISAQEADRVDVGRTFPVTGNRERRLDVGEDQARLLVISAPDDSREGIVAAGEALSSVLLDATMAGLSSCTLSHLTEVPVSREIISALVGRAAPQVVVRLGVASSLEEVPPPTPRRPLHDVLRVEI</sequence>
<dbReference type="OrthoDB" id="8156917at2"/>
<dbReference type="STRING" id="228230.RMCC_3332"/>
<dbReference type="InterPro" id="IPR050627">
    <property type="entry name" value="Nitroreductase/BluB"/>
</dbReference>
<dbReference type="Proteomes" id="UP000069443">
    <property type="component" value="Unassembled WGS sequence"/>
</dbReference>
<reference evidence="2" key="1">
    <citation type="journal article" date="2016" name="Genome Announc.">
        <title>Draft Genome Sequences of Five Rapidly Growing Mycobacterium Species, M. thermoresistibile, M. fortuitum subsp. acetamidolyticum, M. canariasense, M. brisbanense, and M. novocastrense.</title>
        <authorList>
            <person name="Katahira K."/>
            <person name="Ogura Y."/>
            <person name="Gotoh Y."/>
            <person name="Hayashi T."/>
        </authorList>
    </citation>
    <scope>NUCLEOTIDE SEQUENCE [LARGE SCALE GENOMIC DNA]</scope>
    <source>
        <strain evidence="2">JCM15298</strain>
    </source>
</reference>
<evidence type="ECO:0000313" key="2">
    <source>
        <dbReference type="Proteomes" id="UP000069443"/>
    </source>
</evidence>
<dbReference type="Gene3D" id="3.40.109.10">
    <property type="entry name" value="NADH Oxidase"/>
    <property type="match status" value="1"/>
</dbReference>
<dbReference type="SUPFAM" id="SSF55469">
    <property type="entry name" value="FMN-dependent nitroreductase-like"/>
    <property type="match status" value="2"/>
</dbReference>
<dbReference type="NCBIfam" id="NF047509">
    <property type="entry name" value="Rv3131_FMN_oxido"/>
    <property type="match status" value="1"/>
</dbReference>
<organism evidence="1 2">
    <name type="scientific">Mycolicibacterium canariasense</name>
    <name type="common">Mycobacterium canariasense</name>
    <dbReference type="NCBI Taxonomy" id="228230"/>
    <lineage>
        <taxon>Bacteria</taxon>
        <taxon>Bacillati</taxon>
        <taxon>Actinomycetota</taxon>
        <taxon>Actinomycetes</taxon>
        <taxon>Mycobacteriales</taxon>
        <taxon>Mycobacteriaceae</taxon>
        <taxon>Mycolicibacterium</taxon>
    </lineage>
</organism>
<dbReference type="InterPro" id="IPR000415">
    <property type="entry name" value="Nitroreductase-like"/>
</dbReference>
<dbReference type="GO" id="GO:0016491">
    <property type="term" value="F:oxidoreductase activity"/>
    <property type="evidence" value="ECO:0007669"/>
    <property type="project" value="InterPro"/>
</dbReference>
<evidence type="ECO:0000313" key="1">
    <source>
        <dbReference type="EMBL" id="GAS96366.1"/>
    </source>
</evidence>
<accession>A0A100WDT6</accession>
<dbReference type="RefSeq" id="WP_062657408.1">
    <property type="nucleotide sequence ID" value="NZ_BCSY01000049.1"/>
</dbReference>
<reference evidence="2" key="2">
    <citation type="submission" date="2016-02" db="EMBL/GenBank/DDBJ databases">
        <title>Draft genome sequence of five rapidly growing Mycobacterium species.</title>
        <authorList>
            <person name="Katahira K."/>
            <person name="Gotou Y."/>
            <person name="Iida K."/>
            <person name="Ogura Y."/>
            <person name="Hayashi T."/>
        </authorList>
    </citation>
    <scope>NUCLEOTIDE SEQUENCE [LARGE SCALE GENOMIC DNA]</scope>
    <source>
        <strain evidence="2">JCM15298</strain>
    </source>
</reference>
<name>A0A100WDT6_MYCCR</name>
<dbReference type="PANTHER" id="PTHR23026:SF123">
    <property type="entry name" value="NAD(P)H NITROREDUCTASE RV3131-RELATED"/>
    <property type="match status" value="1"/>
</dbReference>
<protein>
    <submittedName>
        <fullName evidence="1">NAD(P)H nitroreductase</fullName>
    </submittedName>
</protein>
<keyword evidence="2" id="KW-1185">Reference proteome</keyword>
<dbReference type="PANTHER" id="PTHR23026">
    <property type="entry name" value="NADPH NITROREDUCTASE"/>
    <property type="match status" value="1"/>
</dbReference>
<comment type="caution">
    <text evidence="1">The sequence shown here is derived from an EMBL/GenBank/DDBJ whole genome shotgun (WGS) entry which is preliminary data.</text>
</comment>
<gene>
    <name evidence="1" type="ORF">RMCC_3332</name>
</gene>
<dbReference type="AlphaFoldDB" id="A0A100WDT6"/>
<dbReference type="EMBL" id="BCSY01000049">
    <property type="protein sequence ID" value="GAS96366.1"/>
    <property type="molecule type" value="Genomic_DNA"/>
</dbReference>